<dbReference type="Pfam" id="PF01381">
    <property type="entry name" value="HTH_3"/>
    <property type="match status" value="1"/>
</dbReference>
<dbReference type="Proteomes" id="UP001046350">
    <property type="component" value="Chromosome"/>
</dbReference>
<keyword evidence="1" id="KW-0238">DNA-binding</keyword>
<dbReference type="SMART" id="SM00530">
    <property type="entry name" value="HTH_XRE"/>
    <property type="match status" value="1"/>
</dbReference>
<protein>
    <submittedName>
        <fullName evidence="3">XRE family transcriptional regulator</fullName>
    </submittedName>
</protein>
<dbReference type="CDD" id="cd02209">
    <property type="entry name" value="cupin_XRE_C"/>
    <property type="match status" value="1"/>
</dbReference>
<dbReference type="InterPro" id="IPR013096">
    <property type="entry name" value="Cupin_2"/>
</dbReference>
<dbReference type="Pfam" id="PF07883">
    <property type="entry name" value="Cupin_2"/>
    <property type="match status" value="1"/>
</dbReference>
<evidence type="ECO:0000259" key="2">
    <source>
        <dbReference type="PROSITE" id="PS50943"/>
    </source>
</evidence>
<organism evidence="3 4">
    <name type="scientific">Pseudomonas fakonensis</name>
    <dbReference type="NCBI Taxonomy" id="2842355"/>
    <lineage>
        <taxon>Bacteria</taxon>
        <taxon>Pseudomonadati</taxon>
        <taxon>Pseudomonadota</taxon>
        <taxon>Gammaproteobacteria</taxon>
        <taxon>Pseudomonadales</taxon>
        <taxon>Pseudomonadaceae</taxon>
        <taxon>Pseudomonas</taxon>
    </lineage>
</organism>
<dbReference type="RefSeq" id="WP_217838724.1">
    <property type="nucleotide sequence ID" value="NZ_CP077076.1"/>
</dbReference>
<dbReference type="EMBL" id="CP077076">
    <property type="protein sequence ID" value="QXH49100.1"/>
    <property type="molecule type" value="Genomic_DNA"/>
</dbReference>
<dbReference type="InterPro" id="IPR050807">
    <property type="entry name" value="TransReg_Diox_bact_type"/>
</dbReference>
<dbReference type="PROSITE" id="PS50943">
    <property type="entry name" value="HTH_CROC1"/>
    <property type="match status" value="1"/>
</dbReference>
<evidence type="ECO:0000313" key="4">
    <source>
        <dbReference type="Proteomes" id="UP001046350"/>
    </source>
</evidence>
<dbReference type="InterPro" id="IPR001387">
    <property type="entry name" value="Cro/C1-type_HTH"/>
</dbReference>
<evidence type="ECO:0000313" key="3">
    <source>
        <dbReference type="EMBL" id="QXH49100.1"/>
    </source>
</evidence>
<dbReference type="PANTHER" id="PTHR46797">
    <property type="entry name" value="HTH-TYPE TRANSCRIPTIONAL REGULATOR"/>
    <property type="match status" value="1"/>
</dbReference>
<dbReference type="PANTHER" id="PTHR46797:SF10">
    <property type="entry name" value="BLR1115 PROTEIN"/>
    <property type="match status" value="1"/>
</dbReference>
<name>A0ABX8MXS2_9PSED</name>
<dbReference type="CDD" id="cd00093">
    <property type="entry name" value="HTH_XRE"/>
    <property type="match status" value="1"/>
</dbReference>
<gene>
    <name evidence="3" type="ORF">KSS94_14120</name>
</gene>
<evidence type="ECO:0000256" key="1">
    <source>
        <dbReference type="ARBA" id="ARBA00023125"/>
    </source>
</evidence>
<reference evidence="3" key="1">
    <citation type="journal article" date="2021" name="Microorganisms">
        <title>The Ever-Expanding Pseudomonas Genus: Description of 43 New Species and Partition of the Pseudomonas putida Group.</title>
        <authorList>
            <person name="Girard L."/>
            <person name="Lood C."/>
            <person name="Hofte M."/>
            <person name="Vandamme P."/>
            <person name="Rokni-Zadeh H."/>
            <person name="van Noort V."/>
            <person name="Lavigne R."/>
            <person name="De Mot R."/>
        </authorList>
    </citation>
    <scope>NUCLEOTIDE SEQUENCE</scope>
    <source>
        <strain evidence="3">COW40</strain>
    </source>
</reference>
<proteinExistence type="predicted"/>
<feature type="domain" description="HTH cro/C1-type" evidence="2">
    <location>
        <begin position="11"/>
        <end position="65"/>
    </location>
</feature>
<sequence length="188" mass="20630">MNIEQLIACRLAELRTSQRLSLAQLAERAGVGKATISKIERQDSSPTAAILGRLAAGLGVPLSQLLAEEQPATGTLRRHAMQPTWCDPATGYVRRQVADADPASGNEMVEIELPAGARVDYPHWQAGSYRQRLWLLQGTLRVTHGDEHHQMHTGDLLAFAVDRPLSYQAGAEGPCRYLLNILHLPRPV</sequence>
<keyword evidence="4" id="KW-1185">Reference proteome</keyword>
<accession>A0ABX8MXS2</accession>